<evidence type="ECO:0000259" key="3">
    <source>
        <dbReference type="Pfam" id="PF06744"/>
    </source>
</evidence>
<dbReference type="PANTHER" id="PTHR36153:SF1">
    <property type="entry name" value="TYPE VI SECRETION SYSTEM COMPONENT TSSM1"/>
    <property type="match status" value="1"/>
</dbReference>
<gene>
    <name evidence="6" type="ORF">AWB77_02279</name>
</gene>
<feature type="domain" description="IcmF-related" evidence="4">
    <location>
        <begin position="408"/>
        <end position="726"/>
    </location>
</feature>
<dbReference type="Pfam" id="PF06744">
    <property type="entry name" value="IcmF_C"/>
    <property type="match status" value="1"/>
</dbReference>
<dbReference type="AlphaFoldDB" id="A0A158AZU5"/>
<keyword evidence="2" id="KW-0812">Transmembrane</keyword>
<keyword evidence="2" id="KW-1133">Transmembrane helix</keyword>
<feature type="domain" description="Type VI secretion system IcmF C-terminal" evidence="3">
    <location>
        <begin position="989"/>
        <end position="1082"/>
    </location>
</feature>
<proteinExistence type="predicted"/>
<accession>A0A158AZU5</accession>
<organism evidence="6 7">
    <name type="scientific">Caballeronia fortuita</name>
    <dbReference type="NCBI Taxonomy" id="1777138"/>
    <lineage>
        <taxon>Bacteria</taxon>
        <taxon>Pseudomonadati</taxon>
        <taxon>Pseudomonadota</taxon>
        <taxon>Betaproteobacteria</taxon>
        <taxon>Burkholderiales</taxon>
        <taxon>Burkholderiaceae</taxon>
        <taxon>Caballeronia</taxon>
    </lineage>
</organism>
<feature type="domain" description="Type VI secretion system component TssM1 helical" evidence="5">
    <location>
        <begin position="876"/>
        <end position="984"/>
    </location>
</feature>
<dbReference type="InterPro" id="IPR048677">
    <property type="entry name" value="TssM1_hel"/>
</dbReference>
<evidence type="ECO:0000256" key="1">
    <source>
        <dbReference type="SAM" id="MobiDB-lite"/>
    </source>
</evidence>
<evidence type="ECO:0000313" key="6">
    <source>
        <dbReference type="EMBL" id="SAK63511.1"/>
    </source>
</evidence>
<reference evidence="6" key="1">
    <citation type="submission" date="2016-01" db="EMBL/GenBank/DDBJ databases">
        <authorList>
            <person name="Peeters C."/>
        </authorList>
    </citation>
    <scope>NUCLEOTIDE SEQUENCE</scope>
    <source>
        <strain evidence="6">LMG 29320</strain>
    </source>
</reference>
<name>A0A158AZU5_9BURK</name>
<sequence length="1187" mass="130064">MKVKSRSWGRWFGIAGLLLGIAVIVLSLIDARTVWGWLVEHYLTLFGALLFIVPGLYKLLERRKPMRIALQAASKKQGLEPSTPTGDIAQAQEDRVQRGVERAQALRFHLRQMRWFRWAYDRPWLFVTGEAASVLRLLPELAMQYWQITDHAVLLWGDVSSDGLDRGWLEQIRKLRRGRPIDAIVLALDGAAALPSASRGESGWGTTLVRLAQTLHWSAPIYLLDLDGSDTAKALTPVMGSEFADSGGQAAIEAALYTLRGRLADIGTKRLGQDRRDRFASELSQSLDTRAPALAQWIADLSMWQRRPLPIAGAFFAPWPVIDTQASNLGPGTELPLWRHLAEASKERRGRRTGLHPVTLFSVVMFGALGLWSAGMLFSGMSNANQIVRTNGALAALKQAPDTASRLRALMALQQRIGFYEYRTEHHAPLLSRFGLNHDREALDALWTPYARESRALLSAPIQQDIEARLVDLGQMPTTQIDDQLTHVAQDGQGALKTYLMMAEPQRADAAFLTQSLPKYWNTDASLTAGEKIDLSQHSLAFWSEHLRSHPDWRIQPREELIGAARQTLLAVIGVKNSEDTLYQSVLASVGHKYPDQTLASMTAGTDTRGLFRTAAVIPGVYSRQAWEGSIEKAIDEAAKHNGVAGDWVLGNVSQGDKASAQTPDALRTALRARYFADYAEHWQAFMNSLRCDTAATLPAAIGQLKLIADARQSPLIALMKALEYQGGAGARHDSLSDTLVGKAQNIFGKKDDAPQAAQPDPAGPLGASFGPVLRLVAQSNANVSANTRSDLSLERFTERLTSLRLKLQQISDSPDSDEQARQVAQSLFLGKGSELADTLAYAQLVAASLGEQWAGMGAELFVRPVSQATQTVLEPAQASLNDAWQETIVASWNRSFAGRYPFANTANDASLPELARFLRPQGGLIDTFLATQLAGVIQLQGDQWVPAPGATGTGSAARAIDPAFLKAINTLQRIAGHLLAQGEPSYRFELKPVPTPGITDTLLTIDAQKLHYYNQIETWSGMAWPTSDPQSAGTRLEWQTETAGTNKRFEFAGRWALVRMLERAHVEPIDTATYQVTWQAKAQFEDTRSMSKPSEGDQDALNAHGPATAAPADMTYPLAYMLRTDVGKGPLELLELRGFTLPTRIFVKREMAARNAKTDGPPPLPKAVVEAAKQADTPLPATRGKL</sequence>
<dbReference type="InterPro" id="IPR053156">
    <property type="entry name" value="T6SS_TssM-like"/>
</dbReference>
<feature type="transmembrane region" description="Helical" evidence="2">
    <location>
        <begin position="12"/>
        <end position="29"/>
    </location>
</feature>
<dbReference type="Proteomes" id="UP000054903">
    <property type="component" value="Unassembled WGS sequence"/>
</dbReference>
<dbReference type="Pfam" id="PF21070">
    <property type="entry name" value="IcmF_helical"/>
    <property type="match status" value="1"/>
</dbReference>
<evidence type="ECO:0000259" key="5">
    <source>
        <dbReference type="Pfam" id="PF21070"/>
    </source>
</evidence>
<dbReference type="EMBL" id="FCNX02000005">
    <property type="protein sequence ID" value="SAK63511.1"/>
    <property type="molecule type" value="Genomic_DNA"/>
</dbReference>
<dbReference type="STRING" id="1777138.AWB77_02279"/>
<evidence type="ECO:0000313" key="7">
    <source>
        <dbReference type="Proteomes" id="UP000054903"/>
    </source>
</evidence>
<evidence type="ECO:0000259" key="4">
    <source>
        <dbReference type="Pfam" id="PF06761"/>
    </source>
</evidence>
<feature type="transmembrane region" description="Helical" evidence="2">
    <location>
        <begin position="358"/>
        <end position="381"/>
    </location>
</feature>
<dbReference type="Pfam" id="PF06761">
    <property type="entry name" value="IcmF-related"/>
    <property type="match status" value="1"/>
</dbReference>
<comment type="caution">
    <text evidence="6">The sequence shown here is derived from an EMBL/GenBank/DDBJ whole genome shotgun (WGS) entry which is preliminary data.</text>
</comment>
<keyword evidence="7" id="KW-1185">Reference proteome</keyword>
<evidence type="ECO:0000256" key="2">
    <source>
        <dbReference type="SAM" id="Phobius"/>
    </source>
</evidence>
<dbReference type="PANTHER" id="PTHR36153">
    <property type="entry name" value="INNER MEMBRANE PROTEIN-RELATED"/>
    <property type="match status" value="1"/>
</dbReference>
<protein>
    <submittedName>
        <fullName evidence="6">ImcF domain-containing protein</fullName>
    </submittedName>
</protein>
<feature type="transmembrane region" description="Helical" evidence="2">
    <location>
        <begin position="41"/>
        <end position="60"/>
    </location>
</feature>
<feature type="region of interest" description="Disordered" evidence="1">
    <location>
        <begin position="1086"/>
        <end position="1109"/>
    </location>
</feature>
<dbReference type="InterPro" id="IPR009612">
    <property type="entry name" value="IcmF-rel"/>
</dbReference>
<dbReference type="InterPro" id="IPR010623">
    <property type="entry name" value="IcmF_C"/>
</dbReference>
<keyword evidence="2" id="KW-0472">Membrane</keyword>